<organism evidence="2 3">
    <name type="scientific">Blyttiomyces helicus</name>
    <dbReference type="NCBI Taxonomy" id="388810"/>
    <lineage>
        <taxon>Eukaryota</taxon>
        <taxon>Fungi</taxon>
        <taxon>Fungi incertae sedis</taxon>
        <taxon>Chytridiomycota</taxon>
        <taxon>Chytridiomycota incertae sedis</taxon>
        <taxon>Chytridiomycetes</taxon>
        <taxon>Chytridiomycetes incertae sedis</taxon>
        <taxon>Blyttiomyces</taxon>
    </lineage>
</organism>
<evidence type="ECO:0000313" key="3">
    <source>
        <dbReference type="Proteomes" id="UP000269721"/>
    </source>
</evidence>
<evidence type="ECO:0000256" key="1">
    <source>
        <dbReference type="SAM" id="MobiDB-lite"/>
    </source>
</evidence>
<name>A0A4P9WPZ6_9FUNG</name>
<accession>A0A4P9WPZ6</accession>
<feature type="region of interest" description="Disordered" evidence="1">
    <location>
        <begin position="144"/>
        <end position="163"/>
    </location>
</feature>
<dbReference type="Proteomes" id="UP000269721">
    <property type="component" value="Unassembled WGS sequence"/>
</dbReference>
<dbReference type="EMBL" id="KZ993900">
    <property type="protein sequence ID" value="RKO94425.1"/>
    <property type="molecule type" value="Genomic_DNA"/>
</dbReference>
<evidence type="ECO:0000313" key="2">
    <source>
        <dbReference type="EMBL" id="RKO94425.1"/>
    </source>
</evidence>
<gene>
    <name evidence="2" type="ORF">BDK51DRAFT_28739</name>
</gene>
<protein>
    <submittedName>
        <fullName evidence="2">Uncharacterized protein</fullName>
    </submittedName>
</protein>
<reference evidence="3" key="1">
    <citation type="journal article" date="2018" name="Nat. Microbiol.">
        <title>Leveraging single-cell genomics to expand the fungal tree of life.</title>
        <authorList>
            <person name="Ahrendt S.R."/>
            <person name="Quandt C.A."/>
            <person name="Ciobanu D."/>
            <person name="Clum A."/>
            <person name="Salamov A."/>
            <person name="Andreopoulos B."/>
            <person name="Cheng J.F."/>
            <person name="Woyke T."/>
            <person name="Pelin A."/>
            <person name="Henrissat B."/>
            <person name="Reynolds N.K."/>
            <person name="Benny G.L."/>
            <person name="Smith M.E."/>
            <person name="James T.Y."/>
            <person name="Grigoriev I.V."/>
        </authorList>
    </citation>
    <scope>NUCLEOTIDE SEQUENCE [LARGE SCALE GENOMIC DNA]</scope>
</reference>
<keyword evidence="3" id="KW-1185">Reference proteome</keyword>
<sequence>MPYLQIFSALVRWIPSGGDGPSSGEPESGREDWAAVFTCIAEPLIAAVADEEAIDLAVGIIDGFARGAPDAVAKHFPSMLATAMYCHVAGRNRNREILTMTVRRWAGTPSQGESPRSRSLLQDGSLRFLDRMGAQFLGMRSSSHGISAASLGPGRGSERGVRA</sequence>
<proteinExistence type="predicted"/>
<dbReference type="AlphaFoldDB" id="A0A4P9WPZ6"/>